<gene>
    <name evidence="1" type="ORF">AVDCRST_MAG27-924</name>
</gene>
<accession>A0A6J4HT34</accession>
<proteinExistence type="predicted"/>
<dbReference type="AlphaFoldDB" id="A0A6J4HT34"/>
<evidence type="ECO:0000313" key="1">
    <source>
        <dbReference type="EMBL" id="CAA9230286.1"/>
    </source>
</evidence>
<reference evidence="1" key="1">
    <citation type="submission" date="2020-02" db="EMBL/GenBank/DDBJ databases">
        <authorList>
            <person name="Meier V. D."/>
        </authorList>
    </citation>
    <scope>NUCLEOTIDE SEQUENCE</scope>
    <source>
        <strain evidence="1">AVDCRST_MAG27</strain>
    </source>
</reference>
<sequence>MRLFFAIPLIVLAMAVSLLAIIIERLGTAIMVIGFRIAGGNDELDSGKHRGISAKYGLRLNS</sequence>
<dbReference type="EMBL" id="CADCTD010000040">
    <property type="protein sequence ID" value="CAA9230286.1"/>
    <property type="molecule type" value="Genomic_DNA"/>
</dbReference>
<protein>
    <submittedName>
        <fullName evidence="1">Uncharacterized protein</fullName>
    </submittedName>
</protein>
<name>A0A6J4HT34_9PROT</name>
<organism evidence="1">
    <name type="scientific">uncultured Craurococcus sp</name>
    <dbReference type="NCBI Taxonomy" id="1135998"/>
    <lineage>
        <taxon>Bacteria</taxon>
        <taxon>Pseudomonadati</taxon>
        <taxon>Pseudomonadota</taxon>
        <taxon>Alphaproteobacteria</taxon>
        <taxon>Acetobacterales</taxon>
        <taxon>Acetobacteraceae</taxon>
        <taxon>Craurococcus</taxon>
        <taxon>environmental samples</taxon>
    </lineage>
</organism>